<feature type="transmembrane region" description="Helical" evidence="6">
    <location>
        <begin position="232"/>
        <end position="249"/>
    </location>
</feature>
<dbReference type="Gene3D" id="1.20.1250.20">
    <property type="entry name" value="MFS general substrate transporter like domains"/>
    <property type="match status" value="1"/>
</dbReference>
<evidence type="ECO:0000256" key="1">
    <source>
        <dbReference type="ARBA" id="ARBA00004651"/>
    </source>
</evidence>
<dbReference type="PANTHER" id="PTHR43124:SF3">
    <property type="entry name" value="CHLORAMPHENICOL EFFLUX PUMP RV0191"/>
    <property type="match status" value="1"/>
</dbReference>
<dbReference type="GO" id="GO:0005886">
    <property type="term" value="C:plasma membrane"/>
    <property type="evidence" value="ECO:0007669"/>
    <property type="project" value="UniProtKB-SubCell"/>
</dbReference>
<dbReference type="EMBL" id="FORF01000007">
    <property type="protein sequence ID" value="SFI87524.1"/>
    <property type="molecule type" value="Genomic_DNA"/>
</dbReference>
<evidence type="ECO:0000256" key="6">
    <source>
        <dbReference type="SAM" id="Phobius"/>
    </source>
</evidence>
<keyword evidence="3 6" id="KW-0812">Transmembrane</keyword>
<evidence type="ECO:0000313" key="8">
    <source>
        <dbReference type="EMBL" id="SFI87524.1"/>
    </source>
</evidence>
<dbReference type="AlphaFoldDB" id="A0A1I3LRV7"/>
<reference evidence="9" key="1">
    <citation type="submission" date="2016-10" db="EMBL/GenBank/DDBJ databases">
        <authorList>
            <person name="Varghese N."/>
            <person name="Submissions S."/>
        </authorList>
    </citation>
    <scope>NUCLEOTIDE SEQUENCE [LARGE SCALE GENOMIC DNA]</scope>
    <source>
        <strain evidence="9">DSM 21857</strain>
    </source>
</reference>
<keyword evidence="2" id="KW-1003">Cell membrane</keyword>
<comment type="subcellular location">
    <subcellularLocation>
        <location evidence="1">Cell membrane</location>
        <topology evidence="1">Multi-pass membrane protein</topology>
    </subcellularLocation>
</comment>
<dbReference type="Pfam" id="PF07690">
    <property type="entry name" value="MFS_1"/>
    <property type="match status" value="1"/>
</dbReference>
<dbReference type="InterPro" id="IPR050189">
    <property type="entry name" value="MFS_Efflux_Transporters"/>
</dbReference>
<dbReference type="STRING" id="1121003.SAMN03080618_01596"/>
<feature type="transmembrane region" description="Helical" evidence="6">
    <location>
        <begin position="175"/>
        <end position="196"/>
    </location>
</feature>
<keyword evidence="9" id="KW-1185">Reference proteome</keyword>
<evidence type="ECO:0000256" key="2">
    <source>
        <dbReference type="ARBA" id="ARBA00022475"/>
    </source>
</evidence>
<dbReference type="PROSITE" id="PS50850">
    <property type="entry name" value="MFS"/>
    <property type="match status" value="1"/>
</dbReference>
<evidence type="ECO:0000256" key="4">
    <source>
        <dbReference type="ARBA" id="ARBA00022989"/>
    </source>
</evidence>
<dbReference type="InterPro" id="IPR036259">
    <property type="entry name" value="MFS_trans_sf"/>
</dbReference>
<evidence type="ECO:0000259" key="7">
    <source>
        <dbReference type="PROSITE" id="PS50850"/>
    </source>
</evidence>
<evidence type="ECO:0000256" key="5">
    <source>
        <dbReference type="ARBA" id="ARBA00023136"/>
    </source>
</evidence>
<feature type="transmembrane region" description="Helical" evidence="6">
    <location>
        <begin position="97"/>
        <end position="116"/>
    </location>
</feature>
<dbReference type="SUPFAM" id="SSF103473">
    <property type="entry name" value="MFS general substrate transporter"/>
    <property type="match status" value="1"/>
</dbReference>
<dbReference type="InterPro" id="IPR020846">
    <property type="entry name" value="MFS_dom"/>
</dbReference>
<organism evidence="8 9">
    <name type="scientific">Aquamicrobium aerolatum DSM 21857</name>
    <dbReference type="NCBI Taxonomy" id="1121003"/>
    <lineage>
        <taxon>Bacteria</taxon>
        <taxon>Pseudomonadati</taxon>
        <taxon>Pseudomonadota</taxon>
        <taxon>Alphaproteobacteria</taxon>
        <taxon>Hyphomicrobiales</taxon>
        <taxon>Phyllobacteriaceae</taxon>
        <taxon>Aerobium</taxon>
    </lineage>
</organism>
<feature type="domain" description="Major facilitator superfamily (MFS) profile" evidence="7">
    <location>
        <begin position="1"/>
        <end position="322"/>
    </location>
</feature>
<feature type="transmembrane region" description="Helical" evidence="6">
    <location>
        <begin position="208"/>
        <end position="226"/>
    </location>
</feature>
<evidence type="ECO:0000256" key="3">
    <source>
        <dbReference type="ARBA" id="ARBA00022692"/>
    </source>
</evidence>
<feature type="transmembrane region" description="Helical" evidence="6">
    <location>
        <begin position="269"/>
        <end position="291"/>
    </location>
</feature>
<keyword evidence="5 6" id="KW-0472">Membrane</keyword>
<proteinExistence type="predicted"/>
<keyword evidence="4 6" id="KW-1133">Transmembrane helix</keyword>
<sequence>MDRFGGLFCLKIGVALSVVSIAICAFAPNIWVFTTGYLLCGLANSVYHPGDFHLLNTQVPNEKRPLAFSVHSFTGNIGFALAPAMVTPLGFACGWRMAFYAVAALGCIGLVSLWLLQDVHVRADLKATKSKSPLSALLTPQLWLQFTIFVLYSVISGGVQGFSVVAAMQTFGYGLELVTAALSAYLLCGTLGIVAGGVTLKLIQSERLGFGIGTGLALLAWMQVWSGLGGQIGYMAGFLVLGFAMGFVLPARDMLVARTARAGFQGQTYGLVTTGINVGQLIAPVMAGVLINHGYNNGFFAAMLGILAICLVAGTVRLNPKQV</sequence>
<evidence type="ECO:0000313" key="9">
    <source>
        <dbReference type="Proteomes" id="UP000242763"/>
    </source>
</evidence>
<dbReference type="GO" id="GO:0022857">
    <property type="term" value="F:transmembrane transporter activity"/>
    <property type="evidence" value="ECO:0007669"/>
    <property type="project" value="InterPro"/>
</dbReference>
<gene>
    <name evidence="8" type="ORF">SAMN03080618_01596</name>
</gene>
<feature type="transmembrane region" description="Helical" evidence="6">
    <location>
        <begin position="297"/>
        <end position="318"/>
    </location>
</feature>
<name>A0A1I3LRV7_9HYPH</name>
<protein>
    <submittedName>
        <fullName evidence="8">Predicted arabinose efflux permease, MFS family</fullName>
    </submittedName>
</protein>
<dbReference type="Proteomes" id="UP000242763">
    <property type="component" value="Unassembled WGS sequence"/>
</dbReference>
<dbReference type="InterPro" id="IPR011701">
    <property type="entry name" value="MFS"/>
</dbReference>
<dbReference type="PANTHER" id="PTHR43124">
    <property type="entry name" value="PURINE EFFLUX PUMP PBUE"/>
    <property type="match status" value="1"/>
</dbReference>
<accession>A0A1I3LRV7</accession>